<gene>
    <name evidence="2" type="ORF">OH76DRAFT_351888</name>
</gene>
<feature type="compositionally biased region" description="Basic and acidic residues" evidence="1">
    <location>
        <begin position="1115"/>
        <end position="1127"/>
    </location>
</feature>
<feature type="region of interest" description="Disordered" evidence="1">
    <location>
        <begin position="1"/>
        <end position="22"/>
    </location>
</feature>
<feature type="region of interest" description="Disordered" evidence="1">
    <location>
        <begin position="1085"/>
        <end position="1127"/>
    </location>
</feature>
<dbReference type="OrthoDB" id="3269573at2759"/>
<dbReference type="PANTHER" id="PTHR33099:SF13">
    <property type="entry name" value="F-BOX DOMAIN-CONTAINING PROTEIN-RELATED"/>
    <property type="match status" value="1"/>
</dbReference>
<dbReference type="AlphaFoldDB" id="A0A371DF09"/>
<name>A0A371DF09_9APHY</name>
<reference evidence="2 3" key="1">
    <citation type="journal article" date="2018" name="Biotechnol. Biofuels">
        <title>Integrative visual omics of the white-rot fungus Polyporus brumalis exposes the biotechnological potential of its oxidative enzymes for delignifying raw plant biomass.</title>
        <authorList>
            <person name="Miyauchi S."/>
            <person name="Rancon A."/>
            <person name="Drula E."/>
            <person name="Hage H."/>
            <person name="Chaduli D."/>
            <person name="Favel A."/>
            <person name="Grisel S."/>
            <person name="Henrissat B."/>
            <person name="Herpoel-Gimbert I."/>
            <person name="Ruiz-Duenas F.J."/>
            <person name="Chevret D."/>
            <person name="Hainaut M."/>
            <person name="Lin J."/>
            <person name="Wang M."/>
            <person name="Pangilinan J."/>
            <person name="Lipzen A."/>
            <person name="Lesage-Meessen L."/>
            <person name="Navarro D."/>
            <person name="Riley R."/>
            <person name="Grigoriev I.V."/>
            <person name="Zhou S."/>
            <person name="Raouche S."/>
            <person name="Rosso M.N."/>
        </authorList>
    </citation>
    <scope>NUCLEOTIDE SEQUENCE [LARGE SCALE GENOMIC DNA]</scope>
    <source>
        <strain evidence="2 3">BRFM 1820</strain>
    </source>
</reference>
<feature type="compositionally biased region" description="Acidic residues" evidence="1">
    <location>
        <begin position="1"/>
        <end position="12"/>
    </location>
</feature>
<dbReference type="PANTHER" id="PTHR33099">
    <property type="entry name" value="FE2OG DIOXYGENASE DOMAIN-CONTAINING PROTEIN"/>
    <property type="match status" value="1"/>
</dbReference>
<organism evidence="2 3">
    <name type="scientific">Lentinus brumalis</name>
    <dbReference type="NCBI Taxonomy" id="2498619"/>
    <lineage>
        <taxon>Eukaryota</taxon>
        <taxon>Fungi</taxon>
        <taxon>Dikarya</taxon>
        <taxon>Basidiomycota</taxon>
        <taxon>Agaricomycotina</taxon>
        <taxon>Agaricomycetes</taxon>
        <taxon>Polyporales</taxon>
        <taxon>Polyporaceae</taxon>
        <taxon>Lentinus</taxon>
    </lineage>
</organism>
<evidence type="ECO:0000313" key="2">
    <source>
        <dbReference type="EMBL" id="RDX51139.1"/>
    </source>
</evidence>
<proteinExistence type="predicted"/>
<dbReference type="STRING" id="139420.A0A371DF09"/>
<evidence type="ECO:0000313" key="3">
    <source>
        <dbReference type="Proteomes" id="UP000256964"/>
    </source>
</evidence>
<keyword evidence="3" id="KW-1185">Reference proteome</keyword>
<sequence length="1127" mass="124808">MLRDDSSDDEINAVEPGQSESSSICRSLAQILEEGQNVTGAFSYMRTHPVAPNPGLHVNGLGTLGLPLSLREAAAIKACAQFAASSSTPEDASASGRHCWEISANNVRFENGGWTAFIDDTIRQVCQAFAVDYKTSAPRSVLSKLALCEPGFSSPASVVHTSGSGAIATVVVVLPSKFTGGEIRLAHGDREEIYDCSSDSLANTTVLAWFGDCTREIQPLTEGFQLTLHYELLHTNEVTPPSLFDQDQTVSRLRDLFSTWNSEKGTTDTPRKVVYLLKDKYTRDQLAHASLSGTDARHVSLLNNVGKLHEFRVGLATLVCTERGAGELQREYYGDEDWIEGANDVTMVEVDDREIEIIRLVSLDGRLICTSLEHDLKREGIPTRMIKLITSERPDKQMYAYQNSEHMSYKRVFYRTVAVLWPQWAEFELVHGPGGFLDACKRLRACNTAQPTAEDAELVEAILARTEPSTSDAVMSSVCKVALMWGDLPLWLRTVKACNAERYISAMEEKNIHRAVSAFGFQPLQECLQQALQRDPSDVDTLQFLEDFRDWVSEQESSELSAIVVPWIAARRKERIDGLKGPAEVEYEALVELVLQHGDPEELERKVLPYIISSASDLVIVKCVELLSGERCNSVTVGACTRMIGELLTTVSSKVDYRPLLNSLQVLDNEDRLELLQLYIKGCVVAKRNDLLSDVWPRLKDFAGLSNSEISSHTEYTLFPLISDVAEAASDVYASEVSSLIETTVSHWLDTLGTPDVPKLAENMVLVMLEAISASKQTSLLDTRIIPKFEAEANDKQLRLLLDGLRASRSILGPIPDTVTLSLLKKWFATTQQPLNSTEAVAYIVSFDMPEACSLLFQPLLNPPVLDKSYVQTQLAILLRSICSSLATHKLSAKSPNFAPTLRAIMRHWTEKVMVPRPTEEAFRPLTALADWKCSCKHCKAARDFLLHTSEEVWTGRIGKQNRDHVVAHLGKHARFAADWKALQSRGNGEPHGVEVRKDGRIADALQWSRNRLIGLELLKAISQDEAELQTVLEEDYPTILASLQEPNAPASTASTVPRAQTVRVAQTVTAPGMLPDVYMFCEPKPQGAPSRSGEQRGVRQGDAIAGPPAKRRKTTYDEKDVIDISY</sequence>
<accession>A0A371DF09</accession>
<dbReference type="Proteomes" id="UP000256964">
    <property type="component" value="Unassembled WGS sequence"/>
</dbReference>
<protein>
    <submittedName>
        <fullName evidence="2">Uncharacterized protein</fullName>
    </submittedName>
</protein>
<evidence type="ECO:0000256" key="1">
    <source>
        <dbReference type="SAM" id="MobiDB-lite"/>
    </source>
</evidence>
<dbReference type="EMBL" id="KZ857396">
    <property type="protein sequence ID" value="RDX51139.1"/>
    <property type="molecule type" value="Genomic_DNA"/>
</dbReference>